<dbReference type="Pfam" id="PF14470">
    <property type="entry name" value="bPH_3"/>
    <property type="match status" value="1"/>
</dbReference>
<reference evidence="2 3" key="1">
    <citation type="submission" date="2016-07" db="EMBL/GenBank/DDBJ databases">
        <title>Caryophanon tenue genome sequencing.</title>
        <authorList>
            <person name="Verma A."/>
            <person name="Pal Y."/>
            <person name="Krishnamurthi S."/>
        </authorList>
    </citation>
    <scope>NUCLEOTIDE SEQUENCE [LARGE SCALE GENOMIC DNA]</scope>
    <source>
        <strain evidence="2 3">DSM 14152</strain>
    </source>
</reference>
<dbReference type="EMBL" id="MASJ01000039">
    <property type="protein sequence ID" value="OCS82845.1"/>
    <property type="molecule type" value="Genomic_DNA"/>
</dbReference>
<dbReference type="InterPro" id="IPR039519">
    <property type="entry name" value="YokE-like_PH"/>
</dbReference>
<proteinExistence type="predicted"/>
<protein>
    <recommendedName>
        <fullName evidence="1">YokE-like PH domain-containing protein</fullName>
    </recommendedName>
</protein>
<gene>
    <name evidence="2" type="ORF">A6M13_05450</name>
</gene>
<evidence type="ECO:0000259" key="1">
    <source>
        <dbReference type="Pfam" id="PF14470"/>
    </source>
</evidence>
<evidence type="ECO:0000313" key="2">
    <source>
        <dbReference type="EMBL" id="OCS82845.1"/>
    </source>
</evidence>
<sequence length="141" mass="16945">MFFLRKLQNERTLQRIYIGHGHPITRYRQSIAYSEAQVIQQHERILASIAVQLPEAIHRHMYGLLVATSERLLFITSSRHYGSFFDIYPYDTIEQLRTRRLKQTEIVLRFRRMEKVFIVSFVDERLSEFRQVIRAQMQPSS</sequence>
<feature type="domain" description="YokE-like PH" evidence="1">
    <location>
        <begin position="41"/>
        <end position="134"/>
    </location>
</feature>
<dbReference type="RefSeq" id="WP_066547376.1">
    <property type="nucleotide sequence ID" value="NZ_MASJ01000039.1"/>
</dbReference>
<evidence type="ECO:0000313" key="3">
    <source>
        <dbReference type="Proteomes" id="UP000093199"/>
    </source>
</evidence>
<dbReference type="AlphaFoldDB" id="A0A1C0Y6T2"/>
<dbReference type="STRING" id="33978.A6M13_05450"/>
<keyword evidence="3" id="KW-1185">Reference proteome</keyword>
<accession>A0A1C0Y6T2</accession>
<comment type="caution">
    <text evidence="2">The sequence shown here is derived from an EMBL/GenBank/DDBJ whole genome shotgun (WGS) entry which is preliminary data.</text>
</comment>
<name>A0A1C0Y6T2_9BACL</name>
<dbReference type="Proteomes" id="UP000093199">
    <property type="component" value="Unassembled WGS sequence"/>
</dbReference>
<organism evidence="2 3">
    <name type="scientific">Caryophanon tenue</name>
    <dbReference type="NCBI Taxonomy" id="33978"/>
    <lineage>
        <taxon>Bacteria</taxon>
        <taxon>Bacillati</taxon>
        <taxon>Bacillota</taxon>
        <taxon>Bacilli</taxon>
        <taxon>Bacillales</taxon>
        <taxon>Caryophanaceae</taxon>
        <taxon>Caryophanon</taxon>
    </lineage>
</organism>